<dbReference type="PANTHER" id="PTHR20941:SF8">
    <property type="entry name" value="INACTIVE DIHYDROPTEROATE SYNTHASE 2"/>
    <property type="match status" value="1"/>
</dbReference>
<comment type="cofactor">
    <cofactor evidence="4">
        <name>Mg(2+)</name>
        <dbReference type="ChEBI" id="CHEBI:18420"/>
    </cofactor>
</comment>
<dbReference type="Pfam" id="PF00809">
    <property type="entry name" value="Pterin_bind"/>
    <property type="match status" value="1"/>
</dbReference>
<dbReference type="GO" id="GO:0046872">
    <property type="term" value="F:metal ion binding"/>
    <property type="evidence" value="ECO:0007669"/>
    <property type="project" value="UniProtKB-KW"/>
</dbReference>
<evidence type="ECO:0000256" key="3">
    <source>
        <dbReference type="ARBA" id="ARBA00058850"/>
    </source>
</evidence>
<reference evidence="6 7" key="1">
    <citation type="journal article" date="2013" name="ISME J.">
        <title>A metabolic model for members of the genus Tetrasphaera involved in enhanced biological phosphorus removal.</title>
        <authorList>
            <person name="Kristiansen R."/>
            <person name="Nguyen H.T.T."/>
            <person name="Saunders A.M."/>
            <person name="Nielsen J.L."/>
            <person name="Wimmer R."/>
            <person name="Le V.Q."/>
            <person name="McIlroy S.J."/>
            <person name="Petrovski S."/>
            <person name="Seviour R.J."/>
            <person name="Calteau A."/>
            <person name="Nielsen K.L."/>
            <person name="Nielsen P.H."/>
        </authorList>
    </citation>
    <scope>NUCLEOTIDE SEQUENCE [LARGE SCALE GENOMIC DNA]</scope>
    <source>
        <strain evidence="6 7">Ben110</strain>
    </source>
</reference>
<comment type="subunit">
    <text evidence="2">Homodimer.</text>
</comment>
<dbReference type="EMBL" id="CAJA01000497">
    <property type="protein sequence ID" value="CCH75447.1"/>
    <property type="molecule type" value="Genomic_DNA"/>
</dbReference>
<dbReference type="STRING" id="1193182.BN11_700004"/>
<comment type="function">
    <text evidence="3">Has very low affinity for the DHPS substrate 6-hydroxymethyl-7,8-dihydropterin-pyrophosphate, but can bind the inhibitor dapsone. Seems to lack dihydropteroate synthase activity, and does probably not function in folate metabolism.</text>
</comment>
<comment type="function">
    <text evidence="4">Catalyzes the condensation of para-aminobenzoate (pABA) with 6-hydroxymethyl-7,8-dihydropterin diphosphate (DHPt-PP) to form 7,8-dihydropteroate (H2Pte), the immediate precursor of folate derivatives.</text>
</comment>
<name>W6K1U3_9MICO</name>
<dbReference type="PROSITE" id="PS00792">
    <property type="entry name" value="DHPS_1"/>
    <property type="match status" value="1"/>
</dbReference>
<comment type="pathway">
    <text evidence="4">Cofactor biosynthesis; tetrahydrofolate biosynthesis; 7,8-dihydrofolate from 2-amino-4-hydroxy-6-hydroxymethyl-7,8-dihydropteridine diphosphate and 4-aminobenzoate: step 1/2.</text>
</comment>
<keyword evidence="4" id="KW-0808">Transferase</keyword>
<dbReference type="PANTHER" id="PTHR20941">
    <property type="entry name" value="FOLATE SYNTHESIS PROTEINS"/>
    <property type="match status" value="1"/>
</dbReference>
<evidence type="ECO:0000256" key="1">
    <source>
        <dbReference type="ARBA" id="ARBA00009503"/>
    </source>
</evidence>
<evidence type="ECO:0000313" key="7">
    <source>
        <dbReference type="Proteomes" id="UP000035763"/>
    </source>
</evidence>
<dbReference type="CDD" id="cd00739">
    <property type="entry name" value="DHPS"/>
    <property type="match status" value="1"/>
</dbReference>
<organism evidence="6 7">
    <name type="scientific">Nostocoides australiense Ben110</name>
    <dbReference type="NCBI Taxonomy" id="1193182"/>
    <lineage>
        <taxon>Bacteria</taxon>
        <taxon>Bacillati</taxon>
        <taxon>Actinomycetota</taxon>
        <taxon>Actinomycetes</taxon>
        <taxon>Micrococcales</taxon>
        <taxon>Intrasporangiaceae</taxon>
        <taxon>Nostocoides</taxon>
    </lineage>
</organism>
<dbReference type="OrthoDB" id="9811744at2"/>
<dbReference type="RefSeq" id="WP_048695922.1">
    <property type="nucleotide sequence ID" value="NZ_HG764815.1"/>
</dbReference>
<dbReference type="PROSITE" id="PS00793">
    <property type="entry name" value="DHPS_2"/>
    <property type="match status" value="1"/>
</dbReference>
<evidence type="ECO:0000256" key="2">
    <source>
        <dbReference type="ARBA" id="ARBA00011738"/>
    </source>
</evidence>
<sequence length="287" mass="31157">MTFRLGRTVFDSDARLVMAIVNRTPDSFYDKGATWDDAAAKDRVRLVVDQGADIVDIGGIKAAPGVEIDAEEEKRRVVDFVAWVRGTFPDLIISVDTWRAEVGRAVCEAGADLLNDAWGGADPELPAVAAEFGAALVCTHTGGVPPRTRPFRIEYDDVVDDIRESLVEQAERAAALGVARDRILIDPAHDFGKNTYHSLEATRRLGELVATGWPVLVSLSNKDFVGETLDKPVGERLTGTLATTAVSAWLGANVFRAHEVAETRQVLDMVSSIAGHRRPARTVRGLQ</sequence>
<dbReference type="AlphaFoldDB" id="W6K1U3"/>
<dbReference type="NCBIfam" id="TIGR01496">
    <property type="entry name" value="DHPS"/>
    <property type="match status" value="1"/>
</dbReference>
<protein>
    <recommendedName>
        <fullName evidence="4">Dihydropteroate synthase</fullName>
        <shortName evidence="4">DHPS</shortName>
        <ecNumber evidence="4">2.5.1.15</ecNumber>
    </recommendedName>
    <alternativeName>
        <fullName evidence="4">Dihydropteroate pyrophosphorylase</fullName>
    </alternativeName>
</protein>
<comment type="caution">
    <text evidence="6">The sequence shown here is derived from an EMBL/GenBank/DDBJ whole genome shotgun (WGS) entry which is preliminary data.</text>
</comment>
<dbReference type="Proteomes" id="UP000035763">
    <property type="component" value="Unassembled WGS sequence"/>
</dbReference>
<dbReference type="InterPro" id="IPR045031">
    <property type="entry name" value="DHP_synth-like"/>
</dbReference>
<keyword evidence="7" id="KW-1185">Reference proteome</keyword>
<keyword evidence="4" id="KW-0460">Magnesium</keyword>
<dbReference type="InterPro" id="IPR006390">
    <property type="entry name" value="DHP_synth_dom"/>
</dbReference>
<evidence type="ECO:0000259" key="5">
    <source>
        <dbReference type="PROSITE" id="PS50972"/>
    </source>
</evidence>
<feature type="domain" description="Pterin-binding" evidence="5">
    <location>
        <begin position="15"/>
        <end position="268"/>
    </location>
</feature>
<keyword evidence="4" id="KW-0289">Folate biosynthesis</keyword>
<dbReference type="GO" id="GO:0004156">
    <property type="term" value="F:dihydropteroate synthase activity"/>
    <property type="evidence" value="ECO:0007669"/>
    <property type="project" value="UniProtKB-EC"/>
</dbReference>
<proteinExistence type="inferred from homology"/>
<dbReference type="GO" id="GO:0046654">
    <property type="term" value="P:tetrahydrofolate biosynthetic process"/>
    <property type="evidence" value="ECO:0007669"/>
    <property type="project" value="UniProtKB-UniPathway"/>
</dbReference>
<dbReference type="InterPro" id="IPR000489">
    <property type="entry name" value="Pterin-binding_dom"/>
</dbReference>
<comment type="similarity">
    <text evidence="1 4">Belongs to the DHPS family.</text>
</comment>
<dbReference type="GO" id="GO:0046656">
    <property type="term" value="P:folic acid biosynthetic process"/>
    <property type="evidence" value="ECO:0007669"/>
    <property type="project" value="UniProtKB-KW"/>
</dbReference>
<dbReference type="SUPFAM" id="SSF51717">
    <property type="entry name" value="Dihydropteroate synthetase-like"/>
    <property type="match status" value="1"/>
</dbReference>
<evidence type="ECO:0000313" key="6">
    <source>
        <dbReference type="EMBL" id="CCH75447.1"/>
    </source>
</evidence>
<dbReference type="PROSITE" id="PS50972">
    <property type="entry name" value="PTERIN_BINDING"/>
    <property type="match status" value="1"/>
</dbReference>
<dbReference type="Gene3D" id="3.20.20.20">
    <property type="entry name" value="Dihydropteroate synthase-like"/>
    <property type="match status" value="1"/>
</dbReference>
<evidence type="ECO:0000256" key="4">
    <source>
        <dbReference type="RuleBase" id="RU361205"/>
    </source>
</evidence>
<gene>
    <name evidence="6" type="primary">folP</name>
    <name evidence="6" type="ORF">BN11_700004</name>
</gene>
<dbReference type="EC" id="2.5.1.15" evidence="4"/>
<dbReference type="FunFam" id="3.20.20.20:FF:000008">
    <property type="entry name" value="Dihydropteroate synthase"/>
    <property type="match status" value="1"/>
</dbReference>
<dbReference type="UniPathway" id="UPA00077">
    <property type="reaction ID" value="UER00156"/>
</dbReference>
<dbReference type="GO" id="GO:0005829">
    <property type="term" value="C:cytosol"/>
    <property type="evidence" value="ECO:0007669"/>
    <property type="project" value="TreeGrafter"/>
</dbReference>
<keyword evidence="4" id="KW-0479">Metal-binding</keyword>
<dbReference type="InterPro" id="IPR011005">
    <property type="entry name" value="Dihydropteroate_synth-like_sf"/>
</dbReference>
<accession>W6K1U3</accession>